<dbReference type="InterPro" id="IPR000631">
    <property type="entry name" value="CARKD"/>
</dbReference>
<comment type="similarity">
    <text evidence="17">Belongs to the NnrD/CARKD family.</text>
</comment>
<comment type="similarity">
    <text evidence="18">Belongs to the NnrE/AIBP family.</text>
</comment>
<comment type="function">
    <text evidence="18">Catalyzes the epimerization of the S- and R-forms of NAD(P)HX, a damaged form of NAD(P)H that is a result of enzymatic or heat-dependent hydration. This is a prerequisite for the S-specific NAD(P)H-hydrate dehydratase to allow the repair of both epimers of NAD(P)HX.</text>
</comment>
<dbReference type="eggNOG" id="COG0063">
    <property type="taxonomic scope" value="Bacteria"/>
</dbReference>
<feature type="binding site" evidence="17">
    <location>
        <position position="332"/>
    </location>
    <ligand>
        <name>(6S)-NADPHX</name>
        <dbReference type="ChEBI" id="CHEBI:64076"/>
    </ligand>
</feature>
<dbReference type="EnsemblBacteria" id="ABF42283">
    <property type="protein sequence ID" value="ABF42283"/>
    <property type="gene ID" value="Acid345_3282"/>
</dbReference>
<feature type="binding site" evidence="17">
    <location>
        <position position="449"/>
    </location>
    <ligand>
        <name>AMP</name>
        <dbReference type="ChEBI" id="CHEBI:456215"/>
    </ligand>
</feature>
<evidence type="ECO:0000256" key="11">
    <source>
        <dbReference type="ARBA" id="ARBA00023235"/>
    </source>
</evidence>
<feature type="binding site" evidence="17">
    <location>
        <position position="261"/>
    </location>
    <ligand>
        <name>(6S)-NADPHX</name>
        <dbReference type="ChEBI" id="CHEBI:64076"/>
    </ligand>
</feature>
<dbReference type="KEGG" id="aba:Acid345_3282"/>
<keyword evidence="9 18" id="KW-0630">Potassium</keyword>
<feature type="binding site" evidence="17">
    <location>
        <position position="383"/>
    </location>
    <ligand>
        <name>(6S)-NADPHX</name>
        <dbReference type="ChEBI" id="CHEBI:64076"/>
    </ligand>
</feature>
<evidence type="ECO:0000259" key="20">
    <source>
        <dbReference type="PROSITE" id="PS51383"/>
    </source>
</evidence>
<dbReference type="Gene3D" id="3.40.50.10260">
    <property type="entry name" value="YjeF N-terminal domain"/>
    <property type="match status" value="1"/>
</dbReference>
<evidence type="ECO:0000259" key="21">
    <source>
        <dbReference type="PROSITE" id="PS51385"/>
    </source>
</evidence>
<evidence type="ECO:0000313" key="22">
    <source>
        <dbReference type="EMBL" id="ABF42283.1"/>
    </source>
</evidence>
<dbReference type="PIRSF" id="PIRSF017184">
    <property type="entry name" value="Nnr"/>
    <property type="match status" value="1"/>
</dbReference>
<dbReference type="NCBIfam" id="TIGR00196">
    <property type="entry name" value="yjeF_cterm"/>
    <property type="match status" value="1"/>
</dbReference>
<organism evidence="22 23">
    <name type="scientific">Koribacter versatilis (strain Ellin345)</name>
    <dbReference type="NCBI Taxonomy" id="204669"/>
    <lineage>
        <taxon>Bacteria</taxon>
        <taxon>Pseudomonadati</taxon>
        <taxon>Acidobacteriota</taxon>
        <taxon>Terriglobia</taxon>
        <taxon>Terriglobales</taxon>
        <taxon>Candidatus Korobacteraceae</taxon>
        <taxon>Candidatus Korobacter</taxon>
    </lineage>
</organism>
<comment type="cofactor">
    <cofactor evidence="17">
        <name>Mg(2+)</name>
        <dbReference type="ChEBI" id="CHEBI:18420"/>
    </cofactor>
</comment>
<feature type="domain" description="YjeF C-terminal" evidence="20">
    <location>
        <begin position="226"/>
        <end position="510"/>
    </location>
</feature>
<dbReference type="CDD" id="cd01171">
    <property type="entry name" value="YXKO-related"/>
    <property type="match status" value="1"/>
</dbReference>
<dbReference type="RefSeq" id="WP_011524082.1">
    <property type="nucleotide sequence ID" value="NC_008009.1"/>
</dbReference>
<feature type="binding site" evidence="17">
    <location>
        <position position="450"/>
    </location>
    <ligand>
        <name>(6S)-NADPHX</name>
        <dbReference type="ChEBI" id="CHEBI:64076"/>
    </ligand>
</feature>
<evidence type="ECO:0000256" key="15">
    <source>
        <dbReference type="ARBA" id="ARBA00048238"/>
    </source>
</evidence>
<sequence>MKIVTAQEMRDIDRITTERYGVPSLTLMENAGRAAAEMVVENYPEARSIAVVCGKGNNGGDGFVAARHLHKMDRGVEVLLLADPEGLRGDAAEMYRQLGFAATIVKSEETISSNLQRAFAEADVILDAVLGTGFKPPVSPLYAKAIAAMNASKLPIVAVDVPSGADSDGMQPQSGEAIARADAAVTFTAPKPVHVFGDLVRGKTVVAPIGSPDEAIVSNLGLNVITPADYAAVLAARPLNSNKGMYGHALIVAGSFGKSGAAAMAGMACLRAGAGLATVATPKSVLTSVASYAPELMTESLAETADGTICEAAIWAIQELAKKMTVLAIGPGLTQNAETIQVVRELVRASEKPMVIDADGLNALVDQTEVLKDAKAATIITPHPGEMSRLCGISTKEVQADRVGIAKNFAASRYTIVVLKGDKTVIAAPSGETWINCTGNPGMATGGTGDVLTGILTGLLAQHPQDPLLCAIAAVHLHGMAGDLGRDRVGEISLIATDLIHALSGAFERAKKSLQKPWVPLN</sequence>
<dbReference type="Pfam" id="PF03853">
    <property type="entry name" value="YjeF_N"/>
    <property type="match status" value="1"/>
</dbReference>
<proteinExistence type="inferred from homology"/>
<dbReference type="PROSITE" id="PS51385">
    <property type="entry name" value="YJEF_N"/>
    <property type="match status" value="1"/>
</dbReference>
<keyword evidence="13" id="KW-0511">Multifunctional enzyme</keyword>
<feature type="binding site" evidence="18">
    <location>
        <position position="127"/>
    </location>
    <ligand>
        <name>K(+)</name>
        <dbReference type="ChEBI" id="CHEBI:29103"/>
    </ligand>
</feature>
<comment type="function">
    <text evidence="14 19">Bifunctional enzyme that catalyzes the epimerization of the S- and R-forms of NAD(P)HX and the dehydration of the S-form of NAD(P)HX at the expense of ADP, which is converted to AMP. This allows the repair of both epimers of NAD(P)HX, a damaged form of NAD(P)H that is a result of enzymatic or heat-dependent hydration.</text>
</comment>
<keyword evidence="5 18" id="KW-0479">Metal-binding</keyword>
<keyword evidence="6 17" id="KW-0547">Nucleotide-binding</keyword>
<dbReference type="PROSITE" id="PS01050">
    <property type="entry name" value="YJEF_C_2"/>
    <property type="match status" value="1"/>
</dbReference>
<dbReference type="GO" id="GO:0046496">
    <property type="term" value="P:nicotinamide nucleotide metabolic process"/>
    <property type="evidence" value="ECO:0007669"/>
    <property type="project" value="UniProtKB-UniRule"/>
</dbReference>
<evidence type="ECO:0000256" key="8">
    <source>
        <dbReference type="ARBA" id="ARBA00022857"/>
    </source>
</evidence>
<comment type="function">
    <text evidence="17">Catalyzes the dehydration of the S-form of NAD(P)HX at the expense of ADP, which is converted to AMP. Together with NAD(P)HX epimerase, which catalyzes the epimerization of the S- and R-forms, the enzyme allows the repair of both epimers of NAD(P)HX, a damaged form of NAD(P)H that is a result of enzymatic or heat-dependent hydration.</text>
</comment>
<dbReference type="EMBL" id="CP000360">
    <property type="protein sequence ID" value="ABF42283.1"/>
    <property type="molecule type" value="Genomic_DNA"/>
</dbReference>
<dbReference type="HAMAP" id="MF_01965">
    <property type="entry name" value="NADHX_dehydratase"/>
    <property type="match status" value="1"/>
</dbReference>
<dbReference type="Pfam" id="PF01256">
    <property type="entry name" value="Carb_kinase"/>
    <property type="match status" value="1"/>
</dbReference>
<dbReference type="InterPro" id="IPR017953">
    <property type="entry name" value="Carbohydrate_kinase_pred_CS"/>
</dbReference>
<dbReference type="PANTHER" id="PTHR12592">
    <property type="entry name" value="ATP-DEPENDENT (S)-NAD(P)H-HYDRATE DEHYDRATASE FAMILY MEMBER"/>
    <property type="match status" value="1"/>
</dbReference>
<dbReference type="PROSITE" id="PS51383">
    <property type="entry name" value="YJEF_C_3"/>
    <property type="match status" value="1"/>
</dbReference>
<dbReference type="InterPro" id="IPR029056">
    <property type="entry name" value="Ribokinase-like"/>
</dbReference>
<dbReference type="GO" id="GO:0005524">
    <property type="term" value="F:ATP binding"/>
    <property type="evidence" value="ECO:0007669"/>
    <property type="project" value="UniProtKB-UniRule"/>
</dbReference>
<comment type="similarity">
    <text evidence="4 19">In the C-terminal section; belongs to the NnrD/CARKD family.</text>
</comment>
<keyword evidence="11 18" id="KW-0413">Isomerase</keyword>
<evidence type="ECO:0000256" key="17">
    <source>
        <dbReference type="HAMAP-Rule" id="MF_01965"/>
    </source>
</evidence>
<feature type="domain" description="YjeF N-terminal" evidence="21">
    <location>
        <begin position="9"/>
        <end position="217"/>
    </location>
</feature>
<evidence type="ECO:0000256" key="18">
    <source>
        <dbReference type="HAMAP-Rule" id="MF_01966"/>
    </source>
</evidence>
<feature type="binding site" evidence="18">
    <location>
        <position position="58"/>
    </location>
    <ligand>
        <name>K(+)</name>
        <dbReference type="ChEBI" id="CHEBI:29103"/>
    </ligand>
</feature>
<dbReference type="STRING" id="204669.Acid345_3282"/>
<evidence type="ECO:0000256" key="4">
    <source>
        <dbReference type="ARBA" id="ARBA00009524"/>
    </source>
</evidence>
<dbReference type="GO" id="GO:0110051">
    <property type="term" value="P:metabolite repair"/>
    <property type="evidence" value="ECO:0007669"/>
    <property type="project" value="TreeGrafter"/>
</dbReference>
<protein>
    <recommendedName>
        <fullName evidence="19">Bifunctional NAD(P)H-hydrate repair enzyme</fullName>
    </recommendedName>
    <alternativeName>
        <fullName evidence="19">Nicotinamide nucleotide repair protein</fullName>
    </alternativeName>
    <domain>
        <recommendedName>
            <fullName evidence="19">ADP-dependent (S)-NAD(P)H-hydrate dehydratase</fullName>
            <ecNumber evidence="19">4.2.1.136</ecNumber>
        </recommendedName>
        <alternativeName>
            <fullName evidence="19">ADP-dependent NAD(P)HX dehydratase</fullName>
        </alternativeName>
    </domain>
    <domain>
        <recommendedName>
            <fullName evidence="19">NAD(P)H-hydrate epimerase</fullName>
            <ecNumber evidence="19">5.1.99.6</ecNumber>
        </recommendedName>
    </domain>
</protein>
<evidence type="ECO:0000256" key="3">
    <source>
        <dbReference type="ARBA" id="ARBA00006001"/>
    </source>
</evidence>
<gene>
    <name evidence="17" type="primary">nnrD</name>
    <name evidence="18" type="synonym">nnrE</name>
    <name evidence="22" type="ordered locus">Acid345_3282</name>
</gene>
<keyword evidence="23" id="KW-1185">Reference proteome</keyword>
<dbReference type="AlphaFoldDB" id="Q1ILG7"/>
<evidence type="ECO:0000256" key="2">
    <source>
        <dbReference type="ARBA" id="ARBA00000909"/>
    </source>
</evidence>
<feature type="binding site" evidence="18">
    <location>
        <begin position="57"/>
        <end position="61"/>
    </location>
    <ligand>
        <name>(6S)-NADPHX</name>
        <dbReference type="ChEBI" id="CHEBI:64076"/>
    </ligand>
</feature>
<feature type="binding site" evidence="18">
    <location>
        <position position="163"/>
    </location>
    <ligand>
        <name>K(+)</name>
        <dbReference type="ChEBI" id="CHEBI:29103"/>
    </ligand>
</feature>
<feature type="binding site" evidence="18">
    <location>
        <begin position="131"/>
        <end position="137"/>
    </location>
    <ligand>
        <name>(6S)-NADPHX</name>
        <dbReference type="ChEBI" id="CHEBI:64076"/>
    </ligand>
</feature>
<evidence type="ECO:0000256" key="16">
    <source>
        <dbReference type="ARBA" id="ARBA00049209"/>
    </source>
</evidence>
<comment type="catalytic activity">
    <reaction evidence="16 17 19">
        <text>(6S)-NADPHX + ADP = AMP + phosphate + NADPH + H(+)</text>
        <dbReference type="Rhea" id="RHEA:32235"/>
        <dbReference type="ChEBI" id="CHEBI:15378"/>
        <dbReference type="ChEBI" id="CHEBI:43474"/>
        <dbReference type="ChEBI" id="CHEBI:57783"/>
        <dbReference type="ChEBI" id="CHEBI:64076"/>
        <dbReference type="ChEBI" id="CHEBI:456215"/>
        <dbReference type="ChEBI" id="CHEBI:456216"/>
        <dbReference type="EC" id="4.2.1.136"/>
    </reaction>
</comment>
<dbReference type="HOGENOM" id="CLU_024853_4_1_0"/>
<comment type="subunit">
    <text evidence="17">Homotetramer.</text>
</comment>
<dbReference type="EC" id="5.1.99.6" evidence="19"/>
<dbReference type="eggNOG" id="COG0062">
    <property type="taxonomic scope" value="Bacteria"/>
</dbReference>
<comment type="cofactor">
    <cofactor evidence="18 19">
        <name>K(+)</name>
        <dbReference type="ChEBI" id="CHEBI:29103"/>
    </cofactor>
    <text evidence="18 19">Binds 1 potassium ion per subunit.</text>
</comment>
<dbReference type="PANTHER" id="PTHR12592:SF0">
    <property type="entry name" value="ATP-DEPENDENT (S)-NAD(P)H-HYDRATE DEHYDRATASE"/>
    <property type="match status" value="1"/>
</dbReference>
<comment type="catalytic activity">
    <reaction evidence="2 18 19">
        <text>(6R)-NADPHX = (6S)-NADPHX</text>
        <dbReference type="Rhea" id="RHEA:32227"/>
        <dbReference type="ChEBI" id="CHEBI:64076"/>
        <dbReference type="ChEBI" id="CHEBI:64077"/>
        <dbReference type="EC" id="5.1.99.6"/>
    </reaction>
</comment>
<name>Q1ILG7_KORVE</name>
<keyword evidence="7 17" id="KW-0067">ATP-binding</keyword>
<evidence type="ECO:0000256" key="1">
    <source>
        <dbReference type="ARBA" id="ARBA00000013"/>
    </source>
</evidence>
<evidence type="ECO:0000256" key="12">
    <source>
        <dbReference type="ARBA" id="ARBA00023239"/>
    </source>
</evidence>
<dbReference type="GO" id="GO:0052856">
    <property type="term" value="F:NAD(P)HX epimerase activity"/>
    <property type="evidence" value="ECO:0007669"/>
    <property type="project" value="UniProtKB-UniRule"/>
</dbReference>
<feature type="binding site" evidence="17">
    <location>
        <begin position="420"/>
        <end position="424"/>
    </location>
    <ligand>
        <name>AMP</name>
        <dbReference type="ChEBI" id="CHEBI:456215"/>
    </ligand>
</feature>
<dbReference type="GO" id="GO:0046872">
    <property type="term" value="F:metal ion binding"/>
    <property type="evidence" value="ECO:0007669"/>
    <property type="project" value="UniProtKB-UniRule"/>
</dbReference>
<dbReference type="GO" id="GO:0052855">
    <property type="term" value="F:ADP-dependent NAD(P)H-hydrate dehydratase activity"/>
    <property type="evidence" value="ECO:0007669"/>
    <property type="project" value="UniProtKB-UniRule"/>
</dbReference>
<keyword evidence="10 17" id="KW-0520">NAD</keyword>
<evidence type="ECO:0000256" key="5">
    <source>
        <dbReference type="ARBA" id="ARBA00022723"/>
    </source>
</evidence>
<dbReference type="HAMAP" id="MF_01966">
    <property type="entry name" value="NADHX_epimerase"/>
    <property type="match status" value="1"/>
</dbReference>
<dbReference type="OrthoDB" id="9806925at2"/>
<dbReference type="SUPFAM" id="SSF64153">
    <property type="entry name" value="YjeF N-terminal domain-like"/>
    <property type="match status" value="1"/>
</dbReference>
<evidence type="ECO:0000256" key="6">
    <source>
        <dbReference type="ARBA" id="ARBA00022741"/>
    </source>
</evidence>
<feature type="binding site" evidence="18">
    <location>
        <position position="142"/>
    </location>
    <ligand>
        <name>(6S)-NADPHX</name>
        <dbReference type="ChEBI" id="CHEBI:64076"/>
    </ligand>
</feature>
<keyword evidence="12 17" id="KW-0456">Lyase</keyword>
<dbReference type="NCBIfam" id="TIGR00197">
    <property type="entry name" value="yjeF_nterm"/>
    <property type="match status" value="1"/>
</dbReference>
<comment type="catalytic activity">
    <reaction evidence="15 17 19">
        <text>(6S)-NADHX + ADP = AMP + phosphate + NADH + H(+)</text>
        <dbReference type="Rhea" id="RHEA:32223"/>
        <dbReference type="ChEBI" id="CHEBI:15378"/>
        <dbReference type="ChEBI" id="CHEBI:43474"/>
        <dbReference type="ChEBI" id="CHEBI:57945"/>
        <dbReference type="ChEBI" id="CHEBI:64074"/>
        <dbReference type="ChEBI" id="CHEBI:456215"/>
        <dbReference type="ChEBI" id="CHEBI:456216"/>
        <dbReference type="EC" id="4.2.1.136"/>
    </reaction>
</comment>
<evidence type="ECO:0000256" key="14">
    <source>
        <dbReference type="ARBA" id="ARBA00025153"/>
    </source>
</evidence>
<reference evidence="22 23" key="1">
    <citation type="journal article" date="2009" name="Appl. Environ. Microbiol.">
        <title>Three genomes from the phylum Acidobacteria provide insight into the lifestyles of these microorganisms in soils.</title>
        <authorList>
            <person name="Ward N.L."/>
            <person name="Challacombe J.F."/>
            <person name="Janssen P.H."/>
            <person name="Henrissat B."/>
            <person name="Coutinho P.M."/>
            <person name="Wu M."/>
            <person name="Xie G."/>
            <person name="Haft D.H."/>
            <person name="Sait M."/>
            <person name="Badger J."/>
            <person name="Barabote R.D."/>
            <person name="Bradley B."/>
            <person name="Brettin T.S."/>
            <person name="Brinkac L.M."/>
            <person name="Bruce D."/>
            <person name="Creasy T."/>
            <person name="Daugherty S.C."/>
            <person name="Davidsen T.M."/>
            <person name="DeBoy R.T."/>
            <person name="Detter J.C."/>
            <person name="Dodson R.J."/>
            <person name="Durkin A.S."/>
            <person name="Ganapathy A."/>
            <person name="Gwinn-Giglio M."/>
            <person name="Han C.S."/>
            <person name="Khouri H."/>
            <person name="Kiss H."/>
            <person name="Kothari S.P."/>
            <person name="Madupu R."/>
            <person name="Nelson K.E."/>
            <person name="Nelson W.C."/>
            <person name="Paulsen I."/>
            <person name="Penn K."/>
            <person name="Ren Q."/>
            <person name="Rosovitz M.J."/>
            <person name="Selengut J.D."/>
            <person name="Shrivastava S."/>
            <person name="Sullivan S.A."/>
            <person name="Tapia R."/>
            <person name="Thompson L.S."/>
            <person name="Watkins K.L."/>
            <person name="Yang Q."/>
            <person name="Yu C."/>
            <person name="Zafar N."/>
            <person name="Zhou L."/>
            <person name="Kuske C.R."/>
        </authorList>
    </citation>
    <scope>NUCLEOTIDE SEQUENCE [LARGE SCALE GENOMIC DNA]</scope>
    <source>
        <strain evidence="22 23">Ellin345</strain>
    </source>
</reference>
<evidence type="ECO:0000313" key="23">
    <source>
        <dbReference type="Proteomes" id="UP000002432"/>
    </source>
</evidence>
<comment type="catalytic activity">
    <reaction evidence="1 18 19">
        <text>(6R)-NADHX = (6S)-NADHX</text>
        <dbReference type="Rhea" id="RHEA:32215"/>
        <dbReference type="ChEBI" id="CHEBI:64074"/>
        <dbReference type="ChEBI" id="CHEBI:64075"/>
        <dbReference type="EC" id="5.1.99.6"/>
    </reaction>
</comment>
<dbReference type="Gene3D" id="3.40.1190.20">
    <property type="match status" value="1"/>
</dbReference>
<evidence type="ECO:0000256" key="10">
    <source>
        <dbReference type="ARBA" id="ARBA00023027"/>
    </source>
</evidence>
<evidence type="ECO:0000256" key="19">
    <source>
        <dbReference type="PIRNR" id="PIRNR017184"/>
    </source>
</evidence>
<dbReference type="EC" id="4.2.1.136" evidence="19"/>
<accession>Q1ILG7</accession>
<evidence type="ECO:0000256" key="9">
    <source>
        <dbReference type="ARBA" id="ARBA00022958"/>
    </source>
</evidence>
<comment type="similarity">
    <text evidence="3 19">In the N-terminal section; belongs to the NnrE/AIBP family.</text>
</comment>
<evidence type="ECO:0000256" key="13">
    <source>
        <dbReference type="ARBA" id="ARBA00023268"/>
    </source>
</evidence>
<keyword evidence="8 17" id="KW-0521">NADP</keyword>
<dbReference type="InterPro" id="IPR030677">
    <property type="entry name" value="Nnr"/>
</dbReference>
<dbReference type="InterPro" id="IPR004443">
    <property type="entry name" value="YjeF_N_dom"/>
</dbReference>
<dbReference type="InterPro" id="IPR036652">
    <property type="entry name" value="YjeF_N_dom_sf"/>
</dbReference>
<feature type="binding site" evidence="18">
    <location>
        <position position="160"/>
    </location>
    <ligand>
        <name>(6S)-NADPHX</name>
        <dbReference type="ChEBI" id="CHEBI:64076"/>
    </ligand>
</feature>
<dbReference type="SUPFAM" id="SSF53613">
    <property type="entry name" value="Ribokinase-like"/>
    <property type="match status" value="1"/>
</dbReference>
<evidence type="ECO:0000256" key="7">
    <source>
        <dbReference type="ARBA" id="ARBA00022840"/>
    </source>
</evidence>
<dbReference type="Proteomes" id="UP000002432">
    <property type="component" value="Chromosome"/>
</dbReference>